<organism evidence="1 2">
    <name type="scientific">Tianweitania aestuarii</name>
    <dbReference type="NCBI Taxonomy" id="2814886"/>
    <lineage>
        <taxon>Bacteria</taxon>
        <taxon>Pseudomonadati</taxon>
        <taxon>Pseudomonadota</taxon>
        <taxon>Alphaproteobacteria</taxon>
        <taxon>Hyphomicrobiales</taxon>
        <taxon>Phyllobacteriaceae</taxon>
        <taxon>Tianweitania</taxon>
    </lineage>
</organism>
<name>A0ABS5RTP3_9HYPH</name>
<reference evidence="1 2" key="1">
    <citation type="submission" date="2021-03" db="EMBL/GenBank/DDBJ databases">
        <title>Tianweitania aestuarii sp. nov., isolated from a tidal flat.</title>
        <authorList>
            <person name="Park S."/>
            <person name="Yoon J.-H."/>
        </authorList>
    </citation>
    <scope>NUCLEOTIDE SEQUENCE [LARGE SCALE GENOMIC DNA]</scope>
    <source>
        <strain evidence="1 2">BSSL-BM11</strain>
    </source>
</reference>
<gene>
    <name evidence="1" type="ORF">JYU29_05725</name>
</gene>
<sequence>MSADPHIQMIDGKPVNINDPCALAQALQGYRIKLATGGGVSEIEIQSPLTRRRMKFSSGSSVADLDKMIEEAQAACQVAIGAPPPRRKRFAISGRMRPY</sequence>
<dbReference type="Proteomes" id="UP001297272">
    <property type="component" value="Unassembled WGS sequence"/>
</dbReference>
<dbReference type="RefSeq" id="WP_213983740.1">
    <property type="nucleotide sequence ID" value="NZ_JAFMNX010000001.1"/>
</dbReference>
<comment type="caution">
    <text evidence="1">The sequence shown here is derived from an EMBL/GenBank/DDBJ whole genome shotgun (WGS) entry which is preliminary data.</text>
</comment>
<evidence type="ECO:0000313" key="1">
    <source>
        <dbReference type="EMBL" id="MBS9720185.1"/>
    </source>
</evidence>
<accession>A0ABS5RTP3</accession>
<protein>
    <submittedName>
        <fullName evidence="1">Uncharacterized protein</fullName>
    </submittedName>
</protein>
<proteinExistence type="predicted"/>
<keyword evidence="2" id="KW-1185">Reference proteome</keyword>
<dbReference type="EMBL" id="JAFMNX010000001">
    <property type="protein sequence ID" value="MBS9720185.1"/>
    <property type="molecule type" value="Genomic_DNA"/>
</dbReference>
<evidence type="ECO:0000313" key="2">
    <source>
        <dbReference type="Proteomes" id="UP001297272"/>
    </source>
</evidence>